<dbReference type="InterPro" id="IPR046847">
    <property type="entry name" value="Xre-like_HTH"/>
</dbReference>
<dbReference type="Pfam" id="PF09722">
    <property type="entry name" value="Xre_MbcA_ParS_C"/>
    <property type="match status" value="1"/>
</dbReference>
<proteinExistence type="predicted"/>
<dbReference type="AlphaFoldDB" id="A0A8J7TM82"/>
<dbReference type="Pfam" id="PF20432">
    <property type="entry name" value="Xre-like-HTH"/>
    <property type="match status" value="1"/>
</dbReference>
<organism evidence="3 4">
    <name type="scientific">Candidatus Obscuribacter phosphatis</name>
    <dbReference type="NCBI Taxonomy" id="1906157"/>
    <lineage>
        <taxon>Bacteria</taxon>
        <taxon>Bacillati</taxon>
        <taxon>Candidatus Melainabacteria</taxon>
        <taxon>Candidatus Obscuribacterales</taxon>
        <taxon>Candidatus Obscuribacteraceae</taxon>
        <taxon>Candidatus Obscuribacter</taxon>
    </lineage>
</organism>
<evidence type="ECO:0000259" key="2">
    <source>
        <dbReference type="Pfam" id="PF20432"/>
    </source>
</evidence>
<dbReference type="Proteomes" id="UP000664277">
    <property type="component" value="Unassembled WGS sequence"/>
</dbReference>
<dbReference type="NCBIfam" id="TIGR02293">
    <property type="entry name" value="TAS_TIGR02293"/>
    <property type="match status" value="1"/>
</dbReference>
<dbReference type="InterPro" id="IPR024467">
    <property type="entry name" value="Xre/MbcA/ParS-like_toxin-bd"/>
</dbReference>
<sequence length="142" mass="16112">MDKERVIRALSATATLPQAVNSEVEMFDMLNQGLPFETLEALENQGIVDSAELKNFIPARTLARRKGEKKRLTAEESDLIARLARIHDFAIEVFGTHEKARKWLRTPSRALKNHLPLYLLRTDYGARIVESELGRIAHGIFS</sequence>
<protein>
    <submittedName>
        <fullName evidence="3">DUF2384 domain-containing protein</fullName>
    </submittedName>
</protein>
<reference evidence="3" key="1">
    <citation type="submission" date="2021-02" db="EMBL/GenBank/DDBJ databases">
        <title>Genome-Resolved Metagenomics of a Microbial Community Performing Photosynthetic Biological Nutrient Removal.</title>
        <authorList>
            <person name="Mcdaniel E.A."/>
        </authorList>
    </citation>
    <scope>NUCLEOTIDE SEQUENCE</scope>
    <source>
        <strain evidence="3">UWPOB_OBS1</strain>
    </source>
</reference>
<dbReference type="EMBL" id="JAFLCK010000013">
    <property type="protein sequence ID" value="MBN8660756.1"/>
    <property type="molecule type" value="Genomic_DNA"/>
</dbReference>
<name>A0A8J7TM82_9BACT</name>
<evidence type="ECO:0000313" key="4">
    <source>
        <dbReference type="Proteomes" id="UP000664277"/>
    </source>
</evidence>
<gene>
    <name evidence="3" type="ORF">J0M35_10355</name>
</gene>
<evidence type="ECO:0000259" key="1">
    <source>
        <dbReference type="Pfam" id="PF09722"/>
    </source>
</evidence>
<dbReference type="InterPro" id="IPR011979">
    <property type="entry name" value="Antitox_Xre"/>
</dbReference>
<feature type="domain" description="Antitoxin Xre-like helix-turn-helix" evidence="2">
    <location>
        <begin position="31"/>
        <end position="85"/>
    </location>
</feature>
<feature type="domain" description="Antitoxin Xre/MbcA/ParS-like toxin-binding" evidence="1">
    <location>
        <begin position="90"/>
        <end position="139"/>
    </location>
</feature>
<evidence type="ECO:0000313" key="3">
    <source>
        <dbReference type="EMBL" id="MBN8660756.1"/>
    </source>
</evidence>
<comment type="caution">
    <text evidence="3">The sequence shown here is derived from an EMBL/GenBank/DDBJ whole genome shotgun (WGS) entry which is preliminary data.</text>
</comment>
<dbReference type="GO" id="GO:0003677">
    <property type="term" value="F:DNA binding"/>
    <property type="evidence" value="ECO:0007669"/>
    <property type="project" value="InterPro"/>
</dbReference>
<accession>A0A8J7TM82</accession>